<evidence type="ECO:0000256" key="1">
    <source>
        <dbReference type="SAM" id="MobiDB-lite"/>
    </source>
</evidence>
<dbReference type="KEGG" id="fae:FAES_1692"/>
<dbReference type="EMBL" id="HE796683">
    <property type="protein sequence ID" value="CCG99702.1"/>
    <property type="molecule type" value="Genomic_DNA"/>
</dbReference>
<evidence type="ECO:0000313" key="2">
    <source>
        <dbReference type="EMBL" id="CCG99702.1"/>
    </source>
</evidence>
<feature type="compositionally biased region" description="Polar residues" evidence="1">
    <location>
        <begin position="9"/>
        <end position="21"/>
    </location>
</feature>
<dbReference type="Proteomes" id="UP000011058">
    <property type="component" value="Chromosome"/>
</dbReference>
<dbReference type="HOGENOM" id="CLU_3396620_0_0_10"/>
<evidence type="ECO:0000313" key="3">
    <source>
        <dbReference type="Proteomes" id="UP000011058"/>
    </source>
</evidence>
<proteinExistence type="predicted"/>
<sequence length="31" mass="3646">MVRYRATHEQTSNGKRQTISARSPLRHFSET</sequence>
<dbReference type="AlphaFoldDB" id="I0K6E9"/>
<accession>I0K6E9</accession>
<feature type="region of interest" description="Disordered" evidence="1">
    <location>
        <begin position="1"/>
        <end position="31"/>
    </location>
</feature>
<reference evidence="2 3" key="1">
    <citation type="journal article" date="2012" name="J. Bacteriol.">
        <title>Genome Sequence of Fibrella aestuarina BUZ 2T, a Filamentous Marine Bacterium.</title>
        <authorList>
            <person name="Filippini M."/>
            <person name="Qi W."/>
            <person name="Blom J."/>
            <person name="Goesmann A."/>
            <person name="Smits T.H."/>
            <person name="Bagheri H.C."/>
        </authorList>
    </citation>
    <scope>NUCLEOTIDE SEQUENCE [LARGE SCALE GENOMIC DNA]</scope>
    <source>
        <strain evidence="3">BUZ 2T</strain>
    </source>
</reference>
<keyword evidence="3" id="KW-1185">Reference proteome</keyword>
<name>I0K6E9_9BACT</name>
<organism evidence="2 3">
    <name type="scientific">Fibrella aestuarina BUZ 2</name>
    <dbReference type="NCBI Taxonomy" id="1166018"/>
    <lineage>
        <taxon>Bacteria</taxon>
        <taxon>Pseudomonadati</taxon>
        <taxon>Bacteroidota</taxon>
        <taxon>Cytophagia</taxon>
        <taxon>Cytophagales</taxon>
        <taxon>Spirosomataceae</taxon>
        <taxon>Fibrella</taxon>
    </lineage>
</organism>
<gene>
    <name evidence="2" type="ORF">FAES_1692</name>
</gene>
<protein>
    <submittedName>
        <fullName evidence="2">Uncharacterized protein</fullName>
    </submittedName>
</protein>